<evidence type="ECO:0000313" key="3">
    <source>
        <dbReference type="EMBL" id="GES16728.1"/>
    </source>
</evidence>
<evidence type="ECO:0000256" key="1">
    <source>
        <dbReference type="ARBA" id="ARBA00006987"/>
    </source>
</evidence>
<comment type="caution">
    <text evidence="3">The sequence shown here is derived from an EMBL/GenBank/DDBJ whole genome shotgun (WGS) entry which is preliminary data.</text>
</comment>
<dbReference type="PROSITE" id="PS51257">
    <property type="entry name" value="PROKAR_LIPOPROTEIN"/>
    <property type="match status" value="1"/>
</dbReference>
<organism evidence="3 4">
    <name type="scientific">Acrocarpospora macrocephala</name>
    <dbReference type="NCBI Taxonomy" id="150177"/>
    <lineage>
        <taxon>Bacteria</taxon>
        <taxon>Bacillati</taxon>
        <taxon>Actinomycetota</taxon>
        <taxon>Actinomycetes</taxon>
        <taxon>Streptosporangiales</taxon>
        <taxon>Streptosporangiaceae</taxon>
        <taxon>Acrocarpospora</taxon>
    </lineage>
</organism>
<dbReference type="PIRSF" id="PIRSF017082">
    <property type="entry name" value="YflP"/>
    <property type="match status" value="1"/>
</dbReference>
<evidence type="ECO:0000256" key="2">
    <source>
        <dbReference type="SAM" id="SignalP"/>
    </source>
</evidence>
<evidence type="ECO:0000313" key="4">
    <source>
        <dbReference type="Proteomes" id="UP000331127"/>
    </source>
</evidence>
<reference evidence="3 4" key="1">
    <citation type="submission" date="2019-10" db="EMBL/GenBank/DDBJ databases">
        <title>Whole genome shotgun sequence of Acrocarpospora macrocephala NBRC 16266.</title>
        <authorList>
            <person name="Ichikawa N."/>
            <person name="Kimura A."/>
            <person name="Kitahashi Y."/>
            <person name="Komaki H."/>
            <person name="Oguchi A."/>
        </authorList>
    </citation>
    <scope>NUCLEOTIDE SEQUENCE [LARGE SCALE GENOMIC DNA]</scope>
    <source>
        <strain evidence="3 4">NBRC 16266</strain>
    </source>
</reference>
<protein>
    <recommendedName>
        <fullName evidence="5">Tripartite tricarboxylate transporter substrate binding protein</fullName>
    </recommendedName>
</protein>
<dbReference type="RefSeq" id="WP_170323076.1">
    <property type="nucleotide sequence ID" value="NZ_BAAAHL010000070.1"/>
</dbReference>
<dbReference type="Gene3D" id="3.40.190.10">
    <property type="entry name" value="Periplasmic binding protein-like II"/>
    <property type="match status" value="1"/>
</dbReference>
<dbReference type="EMBL" id="BLAE01000112">
    <property type="protein sequence ID" value="GES16728.1"/>
    <property type="molecule type" value="Genomic_DNA"/>
</dbReference>
<dbReference type="SUPFAM" id="SSF53850">
    <property type="entry name" value="Periplasmic binding protein-like II"/>
    <property type="match status" value="1"/>
</dbReference>
<dbReference type="InterPro" id="IPR005064">
    <property type="entry name" value="BUG"/>
</dbReference>
<dbReference type="PANTHER" id="PTHR42928:SF5">
    <property type="entry name" value="BLR1237 PROTEIN"/>
    <property type="match status" value="1"/>
</dbReference>
<gene>
    <name evidence="3" type="ORF">Amac_103260</name>
</gene>
<name>A0A5M3XF92_9ACTN</name>
<keyword evidence="4" id="KW-1185">Reference proteome</keyword>
<dbReference type="InterPro" id="IPR042100">
    <property type="entry name" value="Bug_dom1"/>
</dbReference>
<feature type="signal peptide" evidence="2">
    <location>
        <begin position="1"/>
        <end position="21"/>
    </location>
</feature>
<keyword evidence="2" id="KW-0732">Signal</keyword>
<dbReference type="PANTHER" id="PTHR42928">
    <property type="entry name" value="TRICARBOXYLATE-BINDING PROTEIN"/>
    <property type="match status" value="1"/>
</dbReference>
<sequence length="332" mass="33487">MRGRTGRIVAVAGAVATAVLASGCANTSAGSGDGNAGFPAGKTVEVIVPFDAGGFTDVLTRLVATGMSEKLGSQVQVINRPGAGGTIGLTELSTKKPDGYTIGTLNMPSGLAYLDTKRDVSYRLNSFVPVAGLATSPTVIAVRKDSPFNTLQDLIAAAREQPDTISLAGGSNLTSDDTLTVAGLQQAADVRFNVVTVDTGGADKTTQLLGGQIQVTVGSLGAVQSAYKSGDVRILAVASAEPSTLLPDVPTLASAGYDITTSGAITIAAPAGTPDPVTGALESAIKSAVSSPDLVSKANAAGYEILFRDRASLATFWSQQEADAEKIIAAGQ</sequence>
<feature type="chain" id="PRO_5024453625" description="Tripartite tricarboxylate transporter substrate binding protein" evidence="2">
    <location>
        <begin position="22"/>
        <end position="332"/>
    </location>
</feature>
<dbReference type="Proteomes" id="UP000331127">
    <property type="component" value="Unassembled WGS sequence"/>
</dbReference>
<dbReference type="Pfam" id="PF03401">
    <property type="entry name" value="TctC"/>
    <property type="match status" value="1"/>
</dbReference>
<accession>A0A5M3XF92</accession>
<proteinExistence type="inferred from homology"/>
<comment type="similarity">
    <text evidence="1">Belongs to the UPF0065 (bug) family.</text>
</comment>
<evidence type="ECO:0008006" key="5">
    <source>
        <dbReference type="Google" id="ProtNLM"/>
    </source>
</evidence>
<dbReference type="CDD" id="cd07012">
    <property type="entry name" value="PBP2_Bug_TTT"/>
    <property type="match status" value="1"/>
</dbReference>
<dbReference type="AlphaFoldDB" id="A0A5M3XF92"/>
<dbReference type="Gene3D" id="3.40.190.150">
    <property type="entry name" value="Bordetella uptake gene, domain 1"/>
    <property type="match status" value="1"/>
</dbReference>